<dbReference type="RefSeq" id="WP_133603647.1">
    <property type="nucleotide sequence ID" value="NZ_JAUFPJ010000004.1"/>
</dbReference>
<evidence type="ECO:0000313" key="3">
    <source>
        <dbReference type="Proteomes" id="UP000295357"/>
    </source>
</evidence>
<feature type="transmembrane region" description="Helical" evidence="1">
    <location>
        <begin position="72"/>
        <end position="95"/>
    </location>
</feature>
<protein>
    <submittedName>
        <fullName evidence="2">Uncharacterized protein DUF2818</fullName>
    </submittedName>
</protein>
<keyword evidence="1" id="KW-0812">Transmembrane</keyword>
<organism evidence="2 3">
    <name type="scientific">Roseateles asaccharophilus</name>
    <dbReference type="NCBI Taxonomy" id="582607"/>
    <lineage>
        <taxon>Bacteria</taxon>
        <taxon>Pseudomonadati</taxon>
        <taxon>Pseudomonadota</taxon>
        <taxon>Betaproteobacteria</taxon>
        <taxon>Burkholderiales</taxon>
        <taxon>Sphaerotilaceae</taxon>
        <taxon>Roseateles</taxon>
    </lineage>
</organism>
<reference evidence="2 3" key="1">
    <citation type="submission" date="2019-03" db="EMBL/GenBank/DDBJ databases">
        <title>Genomic Encyclopedia of Type Strains, Phase IV (KMG-IV): sequencing the most valuable type-strain genomes for metagenomic binning, comparative biology and taxonomic classification.</title>
        <authorList>
            <person name="Goeker M."/>
        </authorList>
    </citation>
    <scope>NUCLEOTIDE SEQUENCE [LARGE SCALE GENOMIC DNA]</scope>
    <source>
        <strain evidence="2 3">DSM 25082</strain>
    </source>
</reference>
<dbReference type="Proteomes" id="UP000295357">
    <property type="component" value="Unassembled WGS sequence"/>
</dbReference>
<evidence type="ECO:0000313" key="2">
    <source>
        <dbReference type="EMBL" id="TDP09682.1"/>
    </source>
</evidence>
<accession>A0A4R6N601</accession>
<dbReference type="PIRSF" id="PIRSF019883">
    <property type="entry name" value="UCP019883"/>
    <property type="match status" value="1"/>
</dbReference>
<dbReference type="AlphaFoldDB" id="A0A4R6N601"/>
<keyword evidence="3" id="KW-1185">Reference proteome</keyword>
<keyword evidence="1" id="KW-1133">Transmembrane helix</keyword>
<dbReference type="OrthoDB" id="5785537at2"/>
<dbReference type="Pfam" id="PF10993">
    <property type="entry name" value="DUF2818"/>
    <property type="match status" value="1"/>
</dbReference>
<sequence>MDQSAAVWLVLLVALVAANAPFFSERVFFLGPRLSPKGLGWRLAELALMALLSVGLGFVLEARAGQRHPQGWEFYAAGLCLFLTLAFPGFVWRYLRRQRHA</sequence>
<comment type="caution">
    <text evidence="2">The sequence shown here is derived from an EMBL/GenBank/DDBJ whole genome shotgun (WGS) entry which is preliminary data.</text>
</comment>
<name>A0A4R6N601_9BURK</name>
<evidence type="ECO:0000256" key="1">
    <source>
        <dbReference type="SAM" id="Phobius"/>
    </source>
</evidence>
<proteinExistence type="predicted"/>
<gene>
    <name evidence="2" type="ORF">DFR39_104245</name>
</gene>
<keyword evidence="1" id="KW-0472">Membrane</keyword>
<dbReference type="EMBL" id="SNXE01000004">
    <property type="protein sequence ID" value="TDP09682.1"/>
    <property type="molecule type" value="Genomic_DNA"/>
</dbReference>
<feature type="transmembrane region" description="Helical" evidence="1">
    <location>
        <begin position="40"/>
        <end position="60"/>
    </location>
</feature>
<dbReference type="InterPro" id="IPR016768">
    <property type="entry name" value="UCP019883"/>
</dbReference>